<proteinExistence type="predicted"/>
<dbReference type="RefSeq" id="WP_394340473.1">
    <property type="nucleotide sequence ID" value="NZ_RAPQ01000008.1"/>
</dbReference>
<dbReference type="Proteomes" id="UP000284531">
    <property type="component" value="Unassembled WGS sequence"/>
</dbReference>
<organism evidence="2 3">
    <name type="scientific">Marinifilum flexuosum</name>
    <dbReference type="NCBI Taxonomy" id="1117708"/>
    <lineage>
        <taxon>Bacteria</taxon>
        <taxon>Pseudomonadati</taxon>
        <taxon>Bacteroidota</taxon>
        <taxon>Bacteroidia</taxon>
        <taxon>Marinilabiliales</taxon>
        <taxon>Marinifilaceae</taxon>
    </lineage>
</organism>
<dbReference type="Gene3D" id="3.40.720.10">
    <property type="entry name" value="Alkaline Phosphatase, subunit A"/>
    <property type="match status" value="1"/>
</dbReference>
<dbReference type="Pfam" id="PF00884">
    <property type="entry name" value="Sulfatase"/>
    <property type="match status" value="1"/>
</dbReference>
<gene>
    <name evidence="2" type="ORF">BXY64_1438</name>
</gene>
<accession>A0A419X9H5</accession>
<dbReference type="EMBL" id="RAPQ01000008">
    <property type="protein sequence ID" value="RKE04418.1"/>
    <property type="molecule type" value="Genomic_DNA"/>
</dbReference>
<evidence type="ECO:0000313" key="3">
    <source>
        <dbReference type="Proteomes" id="UP000284531"/>
    </source>
</evidence>
<protein>
    <submittedName>
        <fullName evidence="2">Arylsulfatase A-like enzyme</fullName>
    </submittedName>
</protein>
<dbReference type="InterPro" id="IPR017850">
    <property type="entry name" value="Alkaline_phosphatase_core_sf"/>
</dbReference>
<comment type="caution">
    <text evidence="2">The sequence shown here is derived from an EMBL/GenBank/DDBJ whole genome shotgun (WGS) entry which is preliminary data.</text>
</comment>
<dbReference type="InterPro" id="IPR052701">
    <property type="entry name" value="GAG_Ulvan_Degrading_Sulfatases"/>
</dbReference>
<name>A0A419X9H5_9BACT</name>
<dbReference type="CDD" id="cd16145">
    <property type="entry name" value="ARS_like"/>
    <property type="match status" value="1"/>
</dbReference>
<reference evidence="2 3" key="1">
    <citation type="submission" date="2018-09" db="EMBL/GenBank/DDBJ databases">
        <title>Genomic Encyclopedia of Archaeal and Bacterial Type Strains, Phase II (KMG-II): from individual species to whole genera.</title>
        <authorList>
            <person name="Goeker M."/>
        </authorList>
    </citation>
    <scope>NUCLEOTIDE SEQUENCE [LARGE SCALE GENOMIC DNA]</scope>
    <source>
        <strain evidence="2 3">DSM 21950</strain>
    </source>
</reference>
<dbReference type="Gene3D" id="3.30.1120.10">
    <property type="match status" value="1"/>
</dbReference>
<feature type="domain" description="Sulfatase N-terminal" evidence="1">
    <location>
        <begin position="31"/>
        <end position="362"/>
    </location>
</feature>
<keyword evidence="3" id="KW-1185">Reference proteome</keyword>
<dbReference type="InterPro" id="IPR000917">
    <property type="entry name" value="Sulfatase_N"/>
</dbReference>
<dbReference type="SUPFAM" id="SSF53649">
    <property type="entry name" value="Alkaline phosphatase-like"/>
    <property type="match status" value="1"/>
</dbReference>
<dbReference type="AlphaFoldDB" id="A0A419X9H5"/>
<evidence type="ECO:0000313" key="2">
    <source>
        <dbReference type="EMBL" id="RKE04418.1"/>
    </source>
</evidence>
<dbReference type="PANTHER" id="PTHR43751:SF3">
    <property type="entry name" value="SULFATASE N-TERMINAL DOMAIN-CONTAINING PROTEIN"/>
    <property type="match status" value="1"/>
</dbReference>
<sequence length="466" mass="52184">MYLTKILRLGVIIVAALYGSMVFGQNKADRPNIIYVLADDLGYADLGCFGQKKIETPHIDRMAKDGILLSNHYAGTTVCAPSRCALMTGLHTGHTDIRGNKANQPEGQYPISATTKTVAECMQEAGYKTALVGKWGLGYPGSAGDPLKKGFDHFYGYNCQRHAHTHYPDYLWDNDKRIDVPENKNGQRKVHSHQLLTNNALEFIRQNKEEAFFLYLSYVVPHAELAAPKEFMDQYKGRYQETPHPGGHYHKQDSPKAAYAAMVSMMDADLGRIRSLIEKMGLAENTIIIFTSDNGPHLESGNDPDFFDSNGIYRGYKRDLYEGGIRSPFVAWWPGKIKAGTKSDHISAFWDFMPTACELAGVDAPEGLDGISYVPALLGQEQAEHDYLYWEFHEKAGKQAIRKGKWKALRLGAKKDKNAAIQLFDLSVDPGEEKNVADQHPKLVKEMKELFANSRRPVDAFPFGDQ</sequence>
<evidence type="ECO:0000259" key="1">
    <source>
        <dbReference type="Pfam" id="PF00884"/>
    </source>
</evidence>
<dbReference type="PANTHER" id="PTHR43751">
    <property type="entry name" value="SULFATASE"/>
    <property type="match status" value="1"/>
</dbReference>